<protein>
    <submittedName>
        <fullName evidence="2">Uncharacterized protein</fullName>
    </submittedName>
</protein>
<gene>
    <name evidence="2" type="ORF">MVEN_00035900</name>
</gene>
<dbReference type="Proteomes" id="UP000620124">
    <property type="component" value="Unassembled WGS sequence"/>
</dbReference>
<feature type="region of interest" description="Disordered" evidence="1">
    <location>
        <begin position="106"/>
        <end position="170"/>
    </location>
</feature>
<feature type="compositionally biased region" description="Acidic residues" evidence="1">
    <location>
        <begin position="156"/>
        <end position="170"/>
    </location>
</feature>
<evidence type="ECO:0000313" key="3">
    <source>
        <dbReference type="Proteomes" id="UP000620124"/>
    </source>
</evidence>
<organism evidence="2 3">
    <name type="scientific">Mycena venus</name>
    <dbReference type="NCBI Taxonomy" id="2733690"/>
    <lineage>
        <taxon>Eukaryota</taxon>
        <taxon>Fungi</taxon>
        <taxon>Dikarya</taxon>
        <taxon>Basidiomycota</taxon>
        <taxon>Agaricomycotina</taxon>
        <taxon>Agaricomycetes</taxon>
        <taxon>Agaricomycetidae</taxon>
        <taxon>Agaricales</taxon>
        <taxon>Marasmiineae</taxon>
        <taxon>Mycenaceae</taxon>
        <taxon>Mycena</taxon>
    </lineage>
</organism>
<dbReference type="OrthoDB" id="3267098at2759"/>
<keyword evidence="3" id="KW-1185">Reference proteome</keyword>
<name>A0A8H6Z6J9_9AGAR</name>
<feature type="compositionally biased region" description="Polar residues" evidence="1">
    <location>
        <begin position="120"/>
        <end position="132"/>
    </location>
</feature>
<sequence length="170" mass="18724">MRWLGEEPGYHPSMKAGRLPKLGFVPESDGYAFGFLDPVHVIRGSHLIPDFDSGQTNDLLATREVALARLPTDSSDWTNFFVNIFVDRDILMRYFGDAVGHKDDVVGDEEDLIPPPDSAANPNTSGDSSNGETDPDAFDAARSGKKVTMRKKEDFGPEDELEDDLSFAES</sequence>
<evidence type="ECO:0000313" key="2">
    <source>
        <dbReference type="EMBL" id="KAF7371792.1"/>
    </source>
</evidence>
<comment type="caution">
    <text evidence="2">The sequence shown here is derived from an EMBL/GenBank/DDBJ whole genome shotgun (WGS) entry which is preliminary data.</text>
</comment>
<dbReference type="EMBL" id="JACAZI010000001">
    <property type="protein sequence ID" value="KAF7371792.1"/>
    <property type="molecule type" value="Genomic_DNA"/>
</dbReference>
<reference evidence="2" key="1">
    <citation type="submission" date="2020-05" db="EMBL/GenBank/DDBJ databases">
        <title>Mycena genomes resolve the evolution of fungal bioluminescence.</title>
        <authorList>
            <person name="Tsai I.J."/>
        </authorList>
    </citation>
    <scope>NUCLEOTIDE SEQUENCE</scope>
    <source>
        <strain evidence="2">CCC161011</strain>
    </source>
</reference>
<evidence type="ECO:0000256" key="1">
    <source>
        <dbReference type="SAM" id="MobiDB-lite"/>
    </source>
</evidence>
<proteinExistence type="predicted"/>
<dbReference type="AlphaFoldDB" id="A0A8H6Z6J9"/>
<accession>A0A8H6Z6J9</accession>